<name>A0ABQ6I9Y6_9MICO</name>
<evidence type="ECO:0000256" key="2">
    <source>
        <dbReference type="SAM" id="SignalP"/>
    </source>
</evidence>
<evidence type="ECO:0000313" key="3">
    <source>
        <dbReference type="EMBL" id="GMA34140.1"/>
    </source>
</evidence>
<keyword evidence="1" id="KW-0472">Membrane</keyword>
<proteinExistence type="predicted"/>
<reference evidence="4" key="1">
    <citation type="journal article" date="2019" name="Int. J. Syst. Evol. Microbiol.">
        <title>The Global Catalogue of Microorganisms (GCM) 10K type strain sequencing project: providing services to taxonomists for standard genome sequencing and annotation.</title>
        <authorList>
            <consortium name="The Broad Institute Genomics Platform"/>
            <consortium name="The Broad Institute Genome Sequencing Center for Infectious Disease"/>
            <person name="Wu L."/>
            <person name="Ma J."/>
        </authorList>
    </citation>
    <scope>NUCLEOTIDE SEQUENCE [LARGE SCALE GENOMIC DNA]</scope>
    <source>
        <strain evidence="4">NBRC 112299</strain>
    </source>
</reference>
<sequence>MRWGWLATALGCLVIGFVTFSNASTVSRPDGVDECWPTAQDHLGSGIIAASTIAAVAWCVWRALRPESD</sequence>
<evidence type="ECO:0000256" key="1">
    <source>
        <dbReference type="SAM" id="Phobius"/>
    </source>
</evidence>
<dbReference type="RefSeq" id="WP_284327250.1">
    <property type="nucleotide sequence ID" value="NZ_BSUN01000001.1"/>
</dbReference>
<feature type="transmembrane region" description="Helical" evidence="1">
    <location>
        <begin position="47"/>
        <end position="64"/>
    </location>
</feature>
<comment type="caution">
    <text evidence="3">The sequence shown here is derived from an EMBL/GenBank/DDBJ whole genome shotgun (WGS) entry which is preliminary data.</text>
</comment>
<keyword evidence="1" id="KW-0812">Transmembrane</keyword>
<accession>A0ABQ6I9Y6</accession>
<organism evidence="3 4">
    <name type="scientific">Demequina litorisediminis</name>
    <dbReference type="NCBI Taxonomy" id="1849022"/>
    <lineage>
        <taxon>Bacteria</taxon>
        <taxon>Bacillati</taxon>
        <taxon>Actinomycetota</taxon>
        <taxon>Actinomycetes</taxon>
        <taxon>Micrococcales</taxon>
        <taxon>Demequinaceae</taxon>
        <taxon>Demequina</taxon>
    </lineage>
</organism>
<dbReference type="EMBL" id="BSUN01000001">
    <property type="protein sequence ID" value="GMA34140.1"/>
    <property type="molecule type" value="Genomic_DNA"/>
</dbReference>
<feature type="signal peptide" evidence="2">
    <location>
        <begin position="1"/>
        <end position="23"/>
    </location>
</feature>
<evidence type="ECO:0000313" key="4">
    <source>
        <dbReference type="Proteomes" id="UP001157125"/>
    </source>
</evidence>
<keyword evidence="2" id="KW-0732">Signal</keyword>
<keyword evidence="1" id="KW-1133">Transmembrane helix</keyword>
<protein>
    <submittedName>
        <fullName evidence="3">Uncharacterized protein</fullName>
    </submittedName>
</protein>
<dbReference type="Proteomes" id="UP001157125">
    <property type="component" value="Unassembled WGS sequence"/>
</dbReference>
<feature type="chain" id="PRO_5045905932" evidence="2">
    <location>
        <begin position="24"/>
        <end position="69"/>
    </location>
</feature>
<gene>
    <name evidence="3" type="ORF">GCM10025876_03440</name>
</gene>
<keyword evidence="4" id="KW-1185">Reference proteome</keyword>